<protein>
    <submittedName>
        <fullName evidence="1">Uncharacterized protein</fullName>
    </submittedName>
</protein>
<gene>
    <name evidence="1" type="ORF">AVDCRST_MAG63-2279</name>
</gene>
<evidence type="ECO:0000313" key="1">
    <source>
        <dbReference type="EMBL" id="CAA9258167.1"/>
    </source>
</evidence>
<reference evidence="1" key="1">
    <citation type="submission" date="2020-02" db="EMBL/GenBank/DDBJ databases">
        <authorList>
            <person name="Meier V. D."/>
        </authorList>
    </citation>
    <scope>NUCLEOTIDE SEQUENCE</scope>
    <source>
        <strain evidence="1">AVDCRST_MAG63</strain>
    </source>
</reference>
<organism evidence="1">
    <name type="scientific">uncultured Armatimonadetes bacterium</name>
    <dbReference type="NCBI Taxonomy" id="157466"/>
    <lineage>
        <taxon>Bacteria</taxon>
        <taxon>Bacillati</taxon>
        <taxon>Armatimonadota</taxon>
        <taxon>environmental samples</taxon>
    </lineage>
</organism>
<dbReference type="EMBL" id="CADCTO010000295">
    <property type="protein sequence ID" value="CAA9258167.1"/>
    <property type="molecule type" value="Genomic_DNA"/>
</dbReference>
<proteinExistence type="predicted"/>
<accession>A0A6J4IS92</accession>
<name>A0A6J4IS92_9BACT</name>
<sequence length="80" mass="8652">MGNPDGFGHWRRLTDEHVRRVLDCAPRLGAAYHELAYEEFCADSAATAAPASPDRRSGCAPTFRRLSGAAVGSKRPLRPG</sequence>
<dbReference type="AlphaFoldDB" id="A0A6J4IS92"/>